<evidence type="ECO:0000259" key="2">
    <source>
        <dbReference type="Pfam" id="PF25818"/>
    </source>
</evidence>
<organism evidence="3 4">
    <name type="scientific">Meganyctiphanes norvegica</name>
    <name type="common">Northern krill</name>
    <name type="synonym">Thysanopoda norvegica</name>
    <dbReference type="NCBI Taxonomy" id="48144"/>
    <lineage>
        <taxon>Eukaryota</taxon>
        <taxon>Metazoa</taxon>
        <taxon>Ecdysozoa</taxon>
        <taxon>Arthropoda</taxon>
        <taxon>Crustacea</taxon>
        <taxon>Multicrustacea</taxon>
        <taxon>Malacostraca</taxon>
        <taxon>Eumalacostraca</taxon>
        <taxon>Eucarida</taxon>
        <taxon>Euphausiacea</taxon>
        <taxon>Euphausiidae</taxon>
        <taxon>Meganyctiphanes</taxon>
    </lineage>
</organism>
<dbReference type="Proteomes" id="UP001497623">
    <property type="component" value="Unassembled WGS sequence"/>
</dbReference>
<comment type="caution">
    <text evidence="3">The sequence shown here is derived from an EMBL/GenBank/DDBJ whole genome shotgun (WGS) entry which is preliminary data.</text>
</comment>
<dbReference type="GO" id="GO:0005739">
    <property type="term" value="C:mitochondrion"/>
    <property type="evidence" value="ECO:0007669"/>
    <property type="project" value="TreeGrafter"/>
</dbReference>
<dbReference type="AlphaFoldDB" id="A0AAV2QTU8"/>
<dbReference type="EMBL" id="CAXKWB010011201">
    <property type="protein sequence ID" value="CAL4100389.1"/>
    <property type="molecule type" value="Genomic_DNA"/>
</dbReference>
<reference evidence="3 4" key="1">
    <citation type="submission" date="2024-05" db="EMBL/GenBank/DDBJ databases">
        <authorList>
            <person name="Wallberg A."/>
        </authorList>
    </citation>
    <scope>NUCLEOTIDE SEQUENCE [LARGE SCALE GENOMIC DNA]</scope>
</reference>
<evidence type="ECO:0000313" key="3">
    <source>
        <dbReference type="EMBL" id="CAL4100389.1"/>
    </source>
</evidence>
<keyword evidence="4" id="KW-1185">Reference proteome</keyword>
<dbReference type="PANTHER" id="PTHR13633:SF3">
    <property type="entry name" value="MITOCHONDRIAL TRANSCRIPTION RESCUE FACTOR 1"/>
    <property type="match status" value="1"/>
</dbReference>
<dbReference type="SUPFAM" id="SSF55174">
    <property type="entry name" value="Alpha-L RNA-binding motif"/>
    <property type="match status" value="1"/>
</dbReference>
<evidence type="ECO:0000313" key="4">
    <source>
        <dbReference type="Proteomes" id="UP001497623"/>
    </source>
</evidence>
<evidence type="ECO:0000256" key="1">
    <source>
        <dbReference type="SAM" id="MobiDB-lite"/>
    </source>
</evidence>
<accession>A0AAV2QTU8</accession>
<name>A0AAV2QTU8_MEGNR</name>
<feature type="region of interest" description="Disordered" evidence="1">
    <location>
        <begin position="90"/>
        <end position="111"/>
    </location>
</feature>
<dbReference type="GO" id="GO:0003723">
    <property type="term" value="F:RNA binding"/>
    <property type="evidence" value="ECO:0007669"/>
    <property type="project" value="TreeGrafter"/>
</dbReference>
<sequence length="178" mass="20521">MLSLRFLRSFGAAIGNNCNFSEILNRKTQLQLNAACIYKCSVYVKLQSYHILHTNRQDGKLNMYYNGLIRSHHREAYLDLLNKKTPVNLNVTREKHSKRKGKKSRSDDEFTDDDFEDEDIKLKTGSDFKESLIKLDTLRMDSIIHVGFGMSRNKVDAAFYKGQILVNGKQPKKKSISV</sequence>
<dbReference type="PANTHER" id="PTHR13633">
    <property type="entry name" value="MITOCHONDRIAL TRANSCRIPTION RESCUE FACTOR 1"/>
    <property type="match status" value="1"/>
</dbReference>
<dbReference type="GO" id="GO:1903108">
    <property type="term" value="P:regulation of mitochondrial transcription"/>
    <property type="evidence" value="ECO:0007669"/>
    <property type="project" value="TreeGrafter"/>
</dbReference>
<dbReference type="InterPro" id="IPR057896">
    <property type="entry name" value="MTRES1_C"/>
</dbReference>
<feature type="domain" description="Mitochondrial transcription rescue factor 1 C-terminal" evidence="2">
    <location>
        <begin position="135"/>
        <end position="178"/>
    </location>
</feature>
<protein>
    <recommendedName>
        <fullName evidence="2">Mitochondrial transcription rescue factor 1 C-terminal domain-containing protein</fullName>
    </recommendedName>
</protein>
<proteinExistence type="predicted"/>
<dbReference type="Pfam" id="PF25818">
    <property type="entry name" value="MTRES1_C"/>
    <property type="match status" value="1"/>
</dbReference>
<feature type="non-terminal residue" evidence="3">
    <location>
        <position position="178"/>
    </location>
</feature>
<gene>
    <name evidence="3" type="ORF">MNOR_LOCUS16782</name>
</gene>